<keyword evidence="4" id="KW-1185">Reference proteome</keyword>
<protein>
    <recommendedName>
        <fullName evidence="2">J domain-containing protein</fullName>
    </recommendedName>
</protein>
<reference evidence="3" key="1">
    <citation type="journal article" date="2021" name="Mol. Ecol. Resour.">
        <title>Apolygus lucorum genome provides insights into omnivorousness and mesophyll feeding.</title>
        <authorList>
            <person name="Liu Y."/>
            <person name="Liu H."/>
            <person name="Wang H."/>
            <person name="Huang T."/>
            <person name="Liu B."/>
            <person name="Yang B."/>
            <person name="Yin L."/>
            <person name="Li B."/>
            <person name="Zhang Y."/>
            <person name="Zhang S."/>
            <person name="Jiang F."/>
            <person name="Zhang X."/>
            <person name="Ren Y."/>
            <person name="Wang B."/>
            <person name="Wang S."/>
            <person name="Lu Y."/>
            <person name="Wu K."/>
            <person name="Fan W."/>
            <person name="Wang G."/>
        </authorList>
    </citation>
    <scope>NUCLEOTIDE SEQUENCE</scope>
    <source>
        <strain evidence="3">12Hb</strain>
    </source>
</reference>
<feature type="compositionally biased region" description="Basic and acidic residues" evidence="1">
    <location>
        <begin position="226"/>
        <end position="267"/>
    </location>
</feature>
<gene>
    <name evidence="3" type="ORF">GE061_006888</name>
</gene>
<feature type="compositionally biased region" description="Polar residues" evidence="1">
    <location>
        <begin position="166"/>
        <end position="190"/>
    </location>
</feature>
<dbReference type="Pfam" id="PF00226">
    <property type="entry name" value="DnaJ"/>
    <property type="match status" value="1"/>
</dbReference>
<dbReference type="Proteomes" id="UP000466442">
    <property type="component" value="Unassembled WGS sequence"/>
</dbReference>
<feature type="region of interest" description="Disordered" evidence="1">
    <location>
        <begin position="166"/>
        <end position="267"/>
    </location>
</feature>
<dbReference type="PANTHER" id="PTHR44873:SF1">
    <property type="entry name" value="DNAJ HOMOLOG SUBFAMILY C MEMBER 30, MITOCHONDRIAL"/>
    <property type="match status" value="1"/>
</dbReference>
<name>A0A8S9WTZ6_APOLU</name>
<evidence type="ECO:0000256" key="1">
    <source>
        <dbReference type="SAM" id="MobiDB-lite"/>
    </source>
</evidence>
<dbReference type="PANTHER" id="PTHR44873">
    <property type="entry name" value="DNAJ HOMOLOG SUBFAMILY C MEMBER 30, MITOCHONDRIAL"/>
    <property type="match status" value="1"/>
</dbReference>
<evidence type="ECO:0000259" key="2">
    <source>
        <dbReference type="PROSITE" id="PS50076"/>
    </source>
</evidence>
<evidence type="ECO:0000313" key="3">
    <source>
        <dbReference type="EMBL" id="KAF6198865.1"/>
    </source>
</evidence>
<feature type="compositionally biased region" description="Polar residues" evidence="1">
    <location>
        <begin position="216"/>
        <end position="225"/>
    </location>
</feature>
<dbReference type="SUPFAM" id="SSF46565">
    <property type="entry name" value="Chaperone J-domain"/>
    <property type="match status" value="1"/>
</dbReference>
<accession>A0A8S9WTZ6</accession>
<dbReference type="PRINTS" id="PR00625">
    <property type="entry name" value="JDOMAIN"/>
</dbReference>
<dbReference type="InterPro" id="IPR036869">
    <property type="entry name" value="J_dom_sf"/>
</dbReference>
<dbReference type="CDD" id="cd06257">
    <property type="entry name" value="DnaJ"/>
    <property type="match status" value="1"/>
</dbReference>
<organism evidence="3 4">
    <name type="scientific">Apolygus lucorum</name>
    <name type="common">Small green plant bug</name>
    <name type="synonym">Lygocoris lucorum</name>
    <dbReference type="NCBI Taxonomy" id="248454"/>
    <lineage>
        <taxon>Eukaryota</taxon>
        <taxon>Metazoa</taxon>
        <taxon>Ecdysozoa</taxon>
        <taxon>Arthropoda</taxon>
        <taxon>Hexapoda</taxon>
        <taxon>Insecta</taxon>
        <taxon>Pterygota</taxon>
        <taxon>Neoptera</taxon>
        <taxon>Paraneoptera</taxon>
        <taxon>Hemiptera</taxon>
        <taxon>Heteroptera</taxon>
        <taxon>Panheteroptera</taxon>
        <taxon>Cimicomorpha</taxon>
        <taxon>Miridae</taxon>
        <taxon>Mirini</taxon>
        <taxon>Apolygus</taxon>
    </lineage>
</organism>
<proteinExistence type="predicted"/>
<dbReference type="AlphaFoldDB" id="A0A8S9WTZ6"/>
<feature type="compositionally biased region" description="Basic and acidic residues" evidence="1">
    <location>
        <begin position="191"/>
        <end position="211"/>
    </location>
</feature>
<dbReference type="InterPro" id="IPR053025">
    <property type="entry name" value="Mito_ATP_Synthase-Asso"/>
</dbReference>
<dbReference type="OrthoDB" id="291007at2759"/>
<dbReference type="InterPro" id="IPR001623">
    <property type="entry name" value="DnaJ_domain"/>
</dbReference>
<dbReference type="SMART" id="SM00271">
    <property type="entry name" value="DnaJ"/>
    <property type="match status" value="1"/>
</dbReference>
<dbReference type="EMBL" id="WIXP02000015">
    <property type="protein sequence ID" value="KAF6198865.1"/>
    <property type="molecule type" value="Genomic_DNA"/>
</dbReference>
<evidence type="ECO:0000313" key="4">
    <source>
        <dbReference type="Proteomes" id="UP000466442"/>
    </source>
</evidence>
<dbReference type="PROSITE" id="PS50076">
    <property type="entry name" value="DNAJ_2"/>
    <property type="match status" value="1"/>
</dbReference>
<dbReference type="Gene3D" id="1.10.287.110">
    <property type="entry name" value="DnaJ domain"/>
    <property type="match status" value="1"/>
</dbReference>
<feature type="domain" description="J" evidence="2">
    <location>
        <begin position="21"/>
        <end position="83"/>
    </location>
</feature>
<sequence length="267" mass="30181">MKVVTHFIARGLRTTMRQMKSHYETLGLGPSASQAEVKAAYYKKSLELHPDRVRGNREQFEEVAIAYKTLSDPSIRKLYDKTQRVQAGNNSDSRPHFGPQLGKTPVYDFDRWTRLHYGAAVKRQVSRKQAPRQPDFHAVQRENVTLAVACIILCAVFLSLVNQTAGAKQASTSPNKKTTDEQPTNSSKQTNRSEERLTNSGEQKKEPDKQLIRSGEQPTNSSKQTNRSEERLTNSGKQQKEPEKQLIRSGENPKLKQTDESIRGTTD</sequence>
<comment type="caution">
    <text evidence="3">The sequence shown here is derived from an EMBL/GenBank/DDBJ whole genome shotgun (WGS) entry which is preliminary data.</text>
</comment>